<organism evidence="2 3">
    <name type="scientific">Saccoglossus kowalevskii</name>
    <name type="common">Acorn worm</name>
    <dbReference type="NCBI Taxonomy" id="10224"/>
    <lineage>
        <taxon>Eukaryota</taxon>
        <taxon>Metazoa</taxon>
        <taxon>Hemichordata</taxon>
        <taxon>Enteropneusta</taxon>
        <taxon>Harrimaniidae</taxon>
        <taxon>Saccoglossus</taxon>
    </lineage>
</organism>
<dbReference type="PANTHER" id="PTHR15434">
    <property type="entry name" value="HEAT SHOCK FACTOR 2-BINDING PROTEIN"/>
    <property type="match status" value="1"/>
</dbReference>
<evidence type="ECO:0000313" key="2">
    <source>
        <dbReference type="Proteomes" id="UP000694865"/>
    </source>
</evidence>
<keyword evidence="1" id="KW-0175">Coiled coil</keyword>
<dbReference type="InterPro" id="IPR016024">
    <property type="entry name" value="ARM-type_fold"/>
</dbReference>
<dbReference type="PANTHER" id="PTHR15434:SF2">
    <property type="entry name" value="HEAT SHOCK FACTOR 2-BINDING PROTEIN"/>
    <property type="match status" value="1"/>
</dbReference>
<dbReference type="Gene3D" id="1.25.10.10">
    <property type="entry name" value="Leucine-rich Repeat Variant"/>
    <property type="match status" value="1"/>
</dbReference>
<gene>
    <name evidence="3" type="primary">LOC102805364</name>
</gene>
<dbReference type="RefSeq" id="XP_006823637.1">
    <property type="nucleotide sequence ID" value="XM_006823574.1"/>
</dbReference>
<keyword evidence="2" id="KW-1185">Reference proteome</keyword>
<dbReference type="Proteomes" id="UP000694865">
    <property type="component" value="Unplaced"/>
</dbReference>
<reference evidence="3" key="1">
    <citation type="submission" date="2025-08" db="UniProtKB">
        <authorList>
            <consortium name="RefSeq"/>
        </authorList>
    </citation>
    <scope>IDENTIFICATION</scope>
    <source>
        <tissue evidence="3">Testes</tissue>
    </source>
</reference>
<evidence type="ECO:0000256" key="1">
    <source>
        <dbReference type="SAM" id="Coils"/>
    </source>
</evidence>
<dbReference type="InterPro" id="IPR011989">
    <property type="entry name" value="ARM-like"/>
</dbReference>
<accession>A0ABM0MUE6</accession>
<sequence>MAANLESSLTKQTSKRATDVTKNAFDLAAEVKSNFNSLMQEWTQLRDTLKEDSLLCHRCECQASSHLAKNRITVSKQDLERLTTETMQLKEFLPKVLSTEYIGAFAKLNAAESEIVNLEKNIDKISNDVAHWQSRYQNTLSQYEQEKEDKFATQCELSELNKQLSEQSEYCASLGSAICTLLWRVSKHEDSIQLFLVGSKVDEFLVMVHHTLESYIATYHDELPEEDTDEAQFVLALSGIITNIAASAYGRDFLVTNSNGQILINTMTSILSQTPITHSAKLRNLILMCLYNISINQKGLKYILSIQGMIPLLAWLVTEEKESDNQLHTLKVIQSLIIEPDNIEVIHQVNEVLPVEKLEKFAKSRHPDLKEIAVELLMDLKCGTRVKGNGQWEAVGVELGLKSRSLESCRCGTRVKGSGQWEAVGVELGLKSRSLGSCRCGTRVKGSGHWEAVGVELGLKAVVTGKLCGTRVKGSGQWEAVGVELGLKSRSLGSFRCGTRVKGSGQWEAVGVELGLKAVVTGKLCGTRVKGSGQWEAVGVELGLKSRSVGSCRCGTRVKGNGHWEAVDVKLGLNSRSLGSCRCGTRVKGNGQWEAVGVELGLKAMVMGSCRCGTRVKVNGQWEAVGVELGLTAMVSGKMSMWN</sequence>
<feature type="coiled-coil region" evidence="1">
    <location>
        <begin position="101"/>
        <end position="163"/>
    </location>
</feature>
<proteinExistence type="predicted"/>
<dbReference type="InterPro" id="IPR039584">
    <property type="entry name" value="HSF2BP"/>
</dbReference>
<evidence type="ECO:0000313" key="3">
    <source>
        <dbReference type="RefSeq" id="XP_006823637.1"/>
    </source>
</evidence>
<dbReference type="GeneID" id="102805364"/>
<name>A0ABM0MUE6_SACKO</name>
<dbReference type="SUPFAM" id="SSF48371">
    <property type="entry name" value="ARM repeat"/>
    <property type="match status" value="1"/>
</dbReference>
<protein>
    <submittedName>
        <fullName evidence="3">Uncharacterized protein LOC102805364</fullName>
    </submittedName>
</protein>